<dbReference type="InterPro" id="IPR000821">
    <property type="entry name" value="Ala_racemase"/>
</dbReference>
<dbReference type="GO" id="GO:0008784">
    <property type="term" value="F:alanine racemase activity"/>
    <property type="evidence" value="ECO:0007669"/>
    <property type="project" value="UniProtKB-UniRule"/>
</dbReference>
<dbReference type="InterPro" id="IPR029066">
    <property type="entry name" value="PLP-binding_barrel"/>
</dbReference>
<comment type="cofactor">
    <cofactor evidence="1 4 5">
        <name>pyridoxal 5'-phosphate</name>
        <dbReference type="ChEBI" id="CHEBI:597326"/>
    </cofactor>
</comment>
<evidence type="ECO:0000313" key="8">
    <source>
        <dbReference type="EMBL" id="PJI94876.1"/>
    </source>
</evidence>
<keyword evidence="9" id="KW-1185">Reference proteome</keyword>
<dbReference type="PANTHER" id="PTHR30511">
    <property type="entry name" value="ALANINE RACEMASE"/>
    <property type="match status" value="1"/>
</dbReference>
<organism evidence="8 9">
    <name type="scientific">Luteimicrobium subarcticum</name>
    <dbReference type="NCBI Taxonomy" id="620910"/>
    <lineage>
        <taxon>Bacteria</taxon>
        <taxon>Bacillati</taxon>
        <taxon>Actinomycetota</taxon>
        <taxon>Actinomycetes</taxon>
        <taxon>Micrococcales</taxon>
        <taxon>Luteimicrobium</taxon>
    </lineage>
</organism>
<dbReference type="UniPathway" id="UPA00042">
    <property type="reaction ID" value="UER00497"/>
</dbReference>
<dbReference type="InterPro" id="IPR011079">
    <property type="entry name" value="Ala_racemase_C"/>
</dbReference>
<dbReference type="EMBL" id="PGTZ01000006">
    <property type="protein sequence ID" value="PJI94876.1"/>
    <property type="molecule type" value="Genomic_DNA"/>
</dbReference>
<evidence type="ECO:0000256" key="3">
    <source>
        <dbReference type="ARBA" id="ARBA00023235"/>
    </source>
</evidence>
<dbReference type="GO" id="GO:0030632">
    <property type="term" value="P:D-alanine biosynthetic process"/>
    <property type="evidence" value="ECO:0007669"/>
    <property type="project" value="UniProtKB-UniRule"/>
</dbReference>
<dbReference type="GO" id="GO:0030170">
    <property type="term" value="F:pyridoxal phosphate binding"/>
    <property type="evidence" value="ECO:0007669"/>
    <property type="project" value="UniProtKB-UniRule"/>
</dbReference>
<gene>
    <name evidence="8" type="ORF">CLV34_0724</name>
</gene>
<evidence type="ECO:0000256" key="1">
    <source>
        <dbReference type="ARBA" id="ARBA00001933"/>
    </source>
</evidence>
<comment type="similarity">
    <text evidence="4">Belongs to the alanine racemase family.</text>
</comment>
<dbReference type="PANTHER" id="PTHR30511:SF0">
    <property type="entry name" value="ALANINE RACEMASE, CATABOLIC-RELATED"/>
    <property type="match status" value="1"/>
</dbReference>
<dbReference type="Gene3D" id="3.20.20.10">
    <property type="entry name" value="Alanine racemase"/>
    <property type="match status" value="1"/>
</dbReference>
<evidence type="ECO:0000256" key="5">
    <source>
        <dbReference type="PIRSR" id="PIRSR600821-50"/>
    </source>
</evidence>
<reference evidence="8 9" key="1">
    <citation type="submission" date="2017-11" db="EMBL/GenBank/DDBJ databases">
        <title>Genomic Encyclopedia of Archaeal and Bacterial Type Strains, Phase II (KMG-II): From Individual Species to Whole Genera.</title>
        <authorList>
            <person name="Goeker M."/>
        </authorList>
    </citation>
    <scope>NUCLEOTIDE SEQUENCE [LARGE SCALE GENOMIC DNA]</scope>
    <source>
        <strain evidence="8 9">DSM 22413</strain>
    </source>
</reference>
<comment type="catalytic activity">
    <reaction evidence="4">
        <text>L-alanine = D-alanine</text>
        <dbReference type="Rhea" id="RHEA:20249"/>
        <dbReference type="ChEBI" id="CHEBI:57416"/>
        <dbReference type="ChEBI" id="CHEBI:57972"/>
        <dbReference type="EC" id="5.1.1.1"/>
    </reaction>
</comment>
<evidence type="ECO:0000256" key="4">
    <source>
        <dbReference type="HAMAP-Rule" id="MF_01201"/>
    </source>
</evidence>
<proteinExistence type="inferred from homology"/>
<feature type="domain" description="Alanine racemase C-terminal" evidence="7">
    <location>
        <begin position="269"/>
        <end position="405"/>
    </location>
</feature>
<dbReference type="GO" id="GO:0009252">
    <property type="term" value="P:peptidoglycan biosynthetic process"/>
    <property type="evidence" value="ECO:0007669"/>
    <property type="project" value="TreeGrafter"/>
</dbReference>
<evidence type="ECO:0000313" key="9">
    <source>
        <dbReference type="Proteomes" id="UP000231586"/>
    </source>
</evidence>
<protein>
    <recommendedName>
        <fullName evidence="4">Alanine racemase</fullName>
        <ecNumber evidence="4">5.1.1.1</ecNumber>
    </recommendedName>
</protein>
<evidence type="ECO:0000256" key="6">
    <source>
        <dbReference type="PIRSR" id="PIRSR600821-52"/>
    </source>
</evidence>
<dbReference type="SUPFAM" id="SSF50621">
    <property type="entry name" value="Alanine racemase C-terminal domain-like"/>
    <property type="match status" value="1"/>
</dbReference>
<dbReference type="InterPro" id="IPR020622">
    <property type="entry name" value="Ala_racemase_pyridoxalP-BS"/>
</dbReference>
<dbReference type="HAMAP" id="MF_01201">
    <property type="entry name" value="Ala_racemase"/>
    <property type="match status" value="1"/>
</dbReference>
<keyword evidence="2 4" id="KW-0663">Pyridoxal phosphate</keyword>
<feature type="active site" description="Proton acceptor; specific for D-alanine" evidence="4">
    <location>
        <position position="55"/>
    </location>
</feature>
<dbReference type="GO" id="GO:0005829">
    <property type="term" value="C:cytosol"/>
    <property type="evidence" value="ECO:0007669"/>
    <property type="project" value="TreeGrafter"/>
</dbReference>
<comment type="caution">
    <text evidence="8">The sequence shown here is derived from an EMBL/GenBank/DDBJ whole genome shotgun (WGS) entry which is preliminary data.</text>
</comment>
<sequence length="415" mass="41861">MSDFERAATAAGTLAGPPAGDGYPSRAVVDLAAIRANVVELARRAGSAEVMAVVKADAYGHGLVPSARAALAGGATWLGVAQASEALALRAAGVGPDDARVLAWLLVPGSPFADLVAADVDVSLAASWAVDEVVAAARTTGRTARVHVEVETGLGRGGVVPADLDGLLAALRSAEAEGALRVVGVWSHLALADVPGDPVNDLQRRSFDEAVARVERAGCVLEVRHLANSAATVTAPGLHYDLVRPGIAVYGLSPVPELASAHDLGLVPAMTLEARLALVKPVAAGQGVSYGHLYTTERATRLGVVPLGYGDGIPRHASGGSAGPGGPLLVGTGDGARLLRVAGRVCMDQVVVDLGPDASERAGDVVRLFGPDAAGPTAQDWADAAGTISYEITTRLGARVPRVHVGAPTGGTDPA</sequence>
<dbReference type="Gene3D" id="2.40.37.10">
    <property type="entry name" value="Lyase, Ornithine Decarboxylase, Chain A, domain 1"/>
    <property type="match status" value="1"/>
</dbReference>
<dbReference type="EC" id="5.1.1.1" evidence="4"/>
<name>A0A2M8WVF2_9MICO</name>
<dbReference type="InterPro" id="IPR009006">
    <property type="entry name" value="Ala_racemase/Decarboxylase_C"/>
</dbReference>
<dbReference type="InterPro" id="IPR001608">
    <property type="entry name" value="Ala_racemase_N"/>
</dbReference>
<dbReference type="CDD" id="cd00430">
    <property type="entry name" value="PLPDE_III_AR"/>
    <property type="match status" value="1"/>
</dbReference>
<evidence type="ECO:0000259" key="7">
    <source>
        <dbReference type="SMART" id="SM01005"/>
    </source>
</evidence>
<dbReference type="Pfam" id="PF00842">
    <property type="entry name" value="Ala_racemase_C"/>
    <property type="match status" value="1"/>
</dbReference>
<feature type="active site" description="Proton acceptor; specific for L-alanine" evidence="4">
    <location>
        <position position="290"/>
    </location>
</feature>
<comment type="function">
    <text evidence="4">Catalyzes the interconversion of L-alanine and D-alanine. May also act on other amino acids.</text>
</comment>
<evidence type="ECO:0000256" key="2">
    <source>
        <dbReference type="ARBA" id="ARBA00022898"/>
    </source>
</evidence>
<feature type="binding site" evidence="4 6">
    <location>
        <position position="347"/>
    </location>
    <ligand>
        <name>substrate</name>
    </ligand>
</feature>
<dbReference type="Proteomes" id="UP000231586">
    <property type="component" value="Unassembled WGS sequence"/>
</dbReference>
<dbReference type="Pfam" id="PF01168">
    <property type="entry name" value="Ala_racemase_N"/>
    <property type="match status" value="1"/>
</dbReference>
<dbReference type="OrthoDB" id="9813814at2"/>
<dbReference type="AlphaFoldDB" id="A0A2M8WVF2"/>
<dbReference type="PRINTS" id="PR00992">
    <property type="entry name" value="ALARACEMASE"/>
</dbReference>
<accession>A0A2M8WVF2</accession>
<dbReference type="NCBIfam" id="TIGR00492">
    <property type="entry name" value="alr"/>
    <property type="match status" value="1"/>
</dbReference>
<feature type="binding site" evidence="4 6">
    <location>
        <position position="156"/>
    </location>
    <ligand>
        <name>substrate</name>
    </ligand>
</feature>
<dbReference type="SMART" id="SM01005">
    <property type="entry name" value="Ala_racemase_C"/>
    <property type="match status" value="1"/>
</dbReference>
<feature type="modified residue" description="N6-(pyridoxal phosphate)lysine" evidence="4 5">
    <location>
        <position position="55"/>
    </location>
</feature>
<comment type="pathway">
    <text evidence="4">Amino-acid biosynthesis; D-alanine biosynthesis; D-alanine from L-alanine: step 1/1.</text>
</comment>
<dbReference type="PROSITE" id="PS00395">
    <property type="entry name" value="ALANINE_RACEMASE"/>
    <property type="match status" value="1"/>
</dbReference>
<dbReference type="SUPFAM" id="SSF51419">
    <property type="entry name" value="PLP-binding barrel"/>
    <property type="match status" value="1"/>
</dbReference>
<keyword evidence="3 4" id="KW-0413">Isomerase</keyword>